<gene>
    <name evidence="1" type="ORF">BBK36DRAFT_1167916</name>
</gene>
<accession>A0A2T4BDV7</accession>
<dbReference type="Proteomes" id="UP000241546">
    <property type="component" value="Unassembled WGS sequence"/>
</dbReference>
<dbReference type="AlphaFoldDB" id="A0A2T4BDV7"/>
<name>A0A2T4BDV7_9HYPO</name>
<keyword evidence="2" id="KW-1185">Reference proteome</keyword>
<dbReference type="GeneID" id="36603219"/>
<dbReference type="OrthoDB" id="4896153at2759"/>
<sequence>MRTFDLEINAILEPEIDVGWISRVTVSLFHRCRLIGEKTLNDTYIFRGEENGVNIRLESFEIRNMTAFKRFFQKLMPEKNHAEKKAATKAVIATLENDENGHELSIGIDLNDVSKISIEGLAFNRSNDKIRLAFIAFRSGTVDIDFGCCQFILKKDKQVLAYLDGRFALKPDGYSVVMEGIVASDVDKALFGGMGTLTGFLTYDHNNTFLAHAIRLFEIQVKLS</sequence>
<evidence type="ECO:0000313" key="1">
    <source>
        <dbReference type="EMBL" id="PTB67520.1"/>
    </source>
</evidence>
<organism evidence="1 2">
    <name type="scientific">Trichoderma citrinoviride</name>
    <dbReference type="NCBI Taxonomy" id="58853"/>
    <lineage>
        <taxon>Eukaryota</taxon>
        <taxon>Fungi</taxon>
        <taxon>Dikarya</taxon>
        <taxon>Ascomycota</taxon>
        <taxon>Pezizomycotina</taxon>
        <taxon>Sordariomycetes</taxon>
        <taxon>Hypocreomycetidae</taxon>
        <taxon>Hypocreales</taxon>
        <taxon>Hypocreaceae</taxon>
        <taxon>Trichoderma</taxon>
    </lineage>
</organism>
<dbReference type="RefSeq" id="XP_024750840.1">
    <property type="nucleotide sequence ID" value="XM_024895101.1"/>
</dbReference>
<reference evidence="2" key="1">
    <citation type="submission" date="2016-07" db="EMBL/GenBank/DDBJ databases">
        <title>Multiple horizontal gene transfer events from other fungi enriched the ability of initially mycotrophic Trichoderma (Ascomycota) to feed on dead plant biomass.</title>
        <authorList>
            <consortium name="DOE Joint Genome Institute"/>
            <person name="Atanasova L."/>
            <person name="Chenthamara K."/>
            <person name="Zhang J."/>
            <person name="Grujic M."/>
            <person name="Henrissat B."/>
            <person name="Kuo A."/>
            <person name="Aerts A."/>
            <person name="Salamov A."/>
            <person name="Lipzen A."/>
            <person name="Labutti K."/>
            <person name="Barry K."/>
            <person name="Miao Y."/>
            <person name="Rahimi M.J."/>
            <person name="Shen Q."/>
            <person name="Grigoriev I.V."/>
            <person name="Kubicek C.P."/>
            <person name="Druzhinina I.S."/>
        </authorList>
    </citation>
    <scope>NUCLEOTIDE SEQUENCE [LARGE SCALE GENOMIC DNA]</scope>
    <source>
        <strain evidence="2">TUCIM 6016</strain>
    </source>
</reference>
<evidence type="ECO:0000313" key="2">
    <source>
        <dbReference type="Proteomes" id="UP000241546"/>
    </source>
</evidence>
<proteinExistence type="predicted"/>
<protein>
    <submittedName>
        <fullName evidence="1">Uncharacterized protein</fullName>
    </submittedName>
</protein>
<dbReference type="EMBL" id="KZ680211">
    <property type="protein sequence ID" value="PTB67520.1"/>
    <property type="molecule type" value="Genomic_DNA"/>
</dbReference>